<protein>
    <submittedName>
        <fullName evidence="3">Uncharacterized protein</fullName>
    </submittedName>
</protein>
<proteinExistence type="predicted"/>
<keyword evidence="2" id="KW-0732">Signal</keyword>
<keyword evidence="1" id="KW-1133">Transmembrane helix</keyword>
<evidence type="ECO:0000256" key="2">
    <source>
        <dbReference type="SAM" id="SignalP"/>
    </source>
</evidence>
<evidence type="ECO:0000256" key="1">
    <source>
        <dbReference type="SAM" id="Phobius"/>
    </source>
</evidence>
<feature type="transmembrane region" description="Helical" evidence="1">
    <location>
        <begin position="159"/>
        <end position="178"/>
    </location>
</feature>
<keyword evidence="4" id="KW-1185">Reference proteome</keyword>
<dbReference type="Proteomes" id="UP000317078">
    <property type="component" value="Unassembled WGS sequence"/>
</dbReference>
<accession>A0A502EAX4</accession>
<keyword evidence="1" id="KW-0472">Membrane</keyword>
<feature type="transmembrane region" description="Helical" evidence="1">
    <location>
        <begin position="199"/>
        <end position="218"/>
    </location>
</feature>
<feature type="signal peptide" evidence="2">
    <location>
        <begin position="1"/>
        <end position="23"/>
    </location>
</feature>
<gene>
    <name evidence="3" type="ORF">EAH89_30595</name>
</gene>
<dbReference type="RefSeq" id="WP_140887986.1">
    <property type="nucleotide sequence ID" value="NZ_RCZP01000112.1"/>
</dbReference>
<dbReference type="EMBL" id="RCZP01000112">
    <property type="protein sequence ID" value="TPG34875.1"/>
    <property type="molecule type" value="Genomic_DNA"/>
</dbReference>
<comment type="caution">
    <text evidence="3">The sequence shown here is derived from an EMBL/GenBank/DDBJ whole genome shotgun (WGS) entry which is preliminary data.</text>
</comment>
<dbReference type="PROSITE" id="PS51257">
    <property type="entry name" value="PROKAR_LIPOPROTEIN"/>
    <property type="match status" value="1"/>
</dbReference>
<feature type="chain" id="PRO_5021508101" evidence="2">
    <location>
        <begin position="24"/>
        <end position="255"/>
    </location>
</feature>
<keyword evidence="1" id="KW-0812">Transmembrane</keyword>
<name>A0A502EAX4_9PROT</name>
<reference evidence="3 4" key="1">
    <citation type="journal article" date="2019" name="Environ. Microbiol.">
        <title>Species interactions and distinct microbial communities in high Arctic permafrost affected cryosols are associated with the CH4 and CO2 gas fluxes.</title>
        <authorList>
            <person name="Altshuler I."/>
            <person name="Hamel J."/>
            <person name="Turney S."/>
            <person name="Magnuson E."/>
            <person name="Levesque R."/>
            <person name="Greer C."/>
            <person name="Whyte L.G."/>
        </authorList>
    </citation>
    <scope>NUCLEOTIDE SEQUENCE [LARGE SCALE GENOMIC DNA]</scope>
    <source>
        <strain evidence="3 4">S9.3B</strain>
    </source>
</reference>
<evidence type="ECO:0000313" key="4">
    <source>
        <dbReference type="Proteomes" id="UP000317078"/>
    </source>
</evidence>
<feature type="transmembrane region" description="Helical" evidence="1">
    <location>
        <begin position="224"/>
        <end position="241"/>
    </location>
</feature>
<sequence length="255" mass="27620">MRRSPFLTLALPLLLLAGCPADAHRPYFTHVERIVLPDGQPGEMRLLKGDGILLADPVRILVLDRDGRLLARSHQSGAMVLLCDRDRRSCRGYDGAAVLLLDPASFRHGQSVPGLTDAERSGLLAFETGDESWGFVIRRASLADRIRAEAALARETPCALALLVALGVVAGLLIPARLPRAEDPAEPRWSVWSMWTAGVLLRLTILAPVLLVASYVGALVGLTSIAWLTGFGSGAALVLFWHSRRRRRVTVSPTA</sequence>
<organism evidence="3 4">
    <name type="scientific">Muricoccus nepalensis</name>
    <dbReference type="NCBI Taxonomy" id="1854500"/>
    <lineage>
        <taxon>Bacteria</taxon>
        <taxon>Pseudomonadati</taxon>
        <taxon>Pseudomonadota</taxon>
        <taxon>Alphaproteobacteria</taxon>
        <taxon>Acetobacterales</taxon>
        <taxon>Roseomonadaceae</taxon>
        <taxon>Muricoccus</taxon>
    </lineage>
</organism>
<dbReference type="AlphaFoldDB" id="A0A502EAX4"/>
<evidence type="ECO:0000313" key="3">
    <source>
        <dbReference type="EMBL" id="TPG34875.1"/>
    </source>
</evidence>
<dbReference type="OrthoDB" id="8021377at2"/>